<protein>
    <recommendedName>
        <fullName evidence="4">DUF1269 domain-containing protein</fullName>
    </recommendedName>
</protein>
<evidence type="ECO:0008006" key="4">
    <source>
        <dbReference type="Google" id="ProtNLM"/>
    </source>
</evidence>
<feature type="transmembrane region" description="Helical" evidence="1">
    <location>
        <begin position="59"/>
        <end position="82"/>
    </location>
</feature>
<feature type="transmembrane region" description="Helical" evidence="1">
    <location>
        <begin position="94"/>
        <end position="117"/>
    </location>
</feature>
<reference evidence="2 3" key="2">
    <citation type="submission" date="2018-06" db="EMBL/GenBank/DDBJ databases">
        <title>Metagenomic assembly of (sub)arctic Cyanobacteria and their associated microbiome from non-axenic cultures.</title>
        <authorList>
            <person name="Baurain D."/>
        </authorList>
    </citation>
    <scope>NUCLEOTIDE SEQUENCE [LARGE SCALE GENOMIC DNA]</scope>
    <source>
        <strain evidence="2">ULC027bin1</strain>
    </source>
</reference>
<gene>
    <name evidence="2" type="ORF">DCF15_15455</name>
</gene>
<comment type="caution">
    <text evidence="2">The sequence shown here is derived from an EMBL/GenBank/DDBJ whole genome shotgun (WGS) entry which is preliminary data.</text>
</comment>
<organism evidence="2 3">
    <name type="scientific">Phormidesmis priestleyi</name>
    <dbReference type="NCBI Taxonomy" id="268141"/>
    <lineage>
        <taxon>Bacteria</taxon>
        <taxon>Bacillati</taxon>
        <taxon>Cyanobacteriota</taxon>
        <taxon>Cyanophyceae</taxon>
        <taxon>Leptolyngbyales</taxon>
        <taxon>Leptolyngbyaceae</taxon>
        <taxon>Phormidesmis</taxon>
    </lineage>
</organism>
<evidence type="ECO:0000256" key="1">
    <source>
        <dbReference type="SAM" id="Phobius"/>
    </source>
</evidence>
<sequence length="155" mass="15637">MPPSTHQRILVGFETQQALQQAQQSLIAKALASAESAVVAPLADNVPEEDTIKADTLKAAGLGGVTGAIAGAIIMLTAQSIPNLASISENATPLSVLVVLIGAALGSAAGGLSSFFAGAGREQDTPANYKLIVEASSEDIQTATQLLMAEGGRLL</sequence>
<keyword evidence="1" id="KW-0472">Membrane</keyword>
<reference evidence="3" key="1">
    <citation type="submission" date="2018-04" db="EMBL/GenBank/DDBJ databases">
        <authorList>
            <person name="Cornet L."/>
        </authorList>
    </citation>
    <scope>NUCLEOTIDE SEQUENCE [LARGE SCALE GENOMIC DNA]</scope>
</reference>
<evidence type="ECO:0000313" key="3">
    <source>
        <dbReference type="Proteomes" id="UP000249794"/>
    </source>
</evidence>
<evidence type="ECO:0000313" key="2">
    <source>
        <dbReference type="EMBL" id="PZO50767.1"/>
    </source>
</evidence>
<accession>A0A2W4X5B8</accession>
<dbReference type="EMBL" id="QBMP01000181">
    <property type="protein sequence ID" value="PZO50767.1"/>
    <property type="molecule type" value="Genomic_DNA"/>
</dbReference>
<name>A0A2W4X5B8_9CYAN</name>
<dbReference type="Proteomes" id="UP000249794">
    <property type="component" value="Unassembled WGS sequence"/>
</dbReference>
<keyword evidence="1" id="KW-1133">Transmembrane helix</keyword>
<dbReference type="AlphaFoldDB" id="A0A2W4X5B8"/>
<proteinExistence type="predicted"/>
<keyword evidence="1" id="KW-0812">Transmembrane</keyword>